<name>A0ACB7SUZ7_HYAAI</name>
<evidence type="ECO:0000313" key="1">
    <source>
        <dbReference type="EMBL" id="KAH6938430.1"/>
    </source>
</evidence>
<dbReference type="EMBL" id="CM023482">
    <property type="protein sequence ID" value="KAH6938430.1"/>
    <property type="molecule type" value="Genomic_DNA"/>
</dbReference>
<sequence length="306" mass="33539">MLYSPERAARIIYACAALQNIALDSGDRTLDELGGRVPPPEQPEEPGGGQALQPCNVLLRGRLQRRVRGVGRLPGYRGRILQVCGLSRFTGSRRLDYQTPASTTLPGPSSEPGPNIEAGSSSSCRKHHHYGPVVLYSITCVCAAHKIYVALLAAVPEQQLPDVAAAVEVATMPGVCVWGLITKEGLGPMVRIEGRFTFSSYCSILDDVMVPYLLDCPFPEGDYVFQHDNSPIHSSRKSAKDCRLAPATSAQQMFPELMALQEQTKTVRVHKENHAIRRALKRMDATSEEGVRQQQAIVEELHTIRA</sequence>
<proteinExistence type="predicted"/>
<comment type="caution">
    <text evidence="1">The sequence shown here is derived from an EMBL/GenBank/DDBJ whole genome shotgun (WGS) entry which is preliminary data.</text>
</comment>
<organism evidence="1 2">
    <name type="scientific">Hyalomma asiaticum</name>
    <name type="common">Tick</name>
    <dbReference type="NCBI Taxonomy" id="266040"/>
    <lineage>
        <taxon>Eukaryota</taxon>
        <taxon>Metazoa</taxon>
        <taxon>Ecdysozoa</taxon>
        <taxon>Arthropoda</taxon>
        <taxon>Chelicerata</taxon>
        <taxon>Arachnida</taxon>
        <taxon>Acari</taxon>
        <taxon>Parasitiformes</taxon>
        <taxon>Ixodida</taxon>
        <taxon>Ixodoidea</taxon>
        <taxon>Ixodidae</taxon>
        <taxon>Hyalomminae</taxon>
        <taxon>Hyalomma</taxon>
    </lineage>
</organism>
<keyword evidence="2" id="KW-1185">Reference proteome</keyword>
<gene>
    <name evidence="1" type="ORF">HPB50_009172</name>
</gene>
<evidence type="ECO:0000313" key="2">
    <source>
        <dbReference type="Proteomes" id="UP000821845"/>
    </source>
</evidence>
<accession>A0ACB7SUZ7</accession>
<reference evidence="1" key="1">
    <citation type="submission" date="2020-05" db="EMBL/GenBank/DDBJ databases">
        <title>Large-scale comparative analyses of tick genomes elucidate their genetic diversity and vector capacities.</title>
        <authorList>
            <person name="Jia N."/>
            <person name="Wang J."/>
            <person name="Shi W."/>
            <person name="Du L."/>
            <person name="Sun Y."/>
            <person name="Zhan W."/>
            <person name="Jiang J."/>
            <person name="Wang Q."/>
            <person name="Zhang B."/>
            <person name="Ji P."/>
            <person name="Sakyi L.B."/>
            <person name="Cui X."/>
            <person name="Yuan T."/>
            <person name="Jiang B."/>
            <person name="Yang W."/>
            <person name="Lam T.T.-Y."/>
            <person name="Chang Q."/>
            <person name="Ding S."/>
            <person name="Wang X."/>
            <person name="Zhu J."/>
            <person name="Ruan X."/>
            <person name="Zhao L."/>
            <person name="Wei J."/>
            <person name="Que T."/>
            <person name="Du C."/>
            <person name="Cheng J."/>
            <person name="Dai P."/>
            <person name="Han X."/>
            <person name="Huang E."/>
            <person name="Gao Y."/>
            <person name="Liu J."/>
            <person name="Shao H."/>
            <person name="Ye R."/>
            <person name="Li L."/>
            <person name="Wei W."/>
            <person name="Wang X."/>
            <person name="Wang C."/>
            <person name="Yang T."/>
            <person name="Huo Q."/>
            <person name="Li W."/>
            <person name="Guo W."/>
            <person name="Chen H."/>
            <person name="Zhou L."/>
            <person name="Ni X."/>
            <person name="Tian J."/>
            <person name="Zhou Y."/>
            <person name="Sheng Y."/>
            <person name="Liu T."/>
            <person name="Pan Y."/>
            <person name="Xia L."/>
            <person name="Li J."/>
            <person name="Zhao F."/>
            <person name="Cao W."/>
        </authorList>
    </citation>
    <scope>NUCLEOTIDE SEQUENCE</scope>
    <source>
        <strain evidence="1">Hyas-2018</strain>
    </source>
</reference>
<protein>
    <submittedName>
        <fullName evidence="1">Uncharacterized protein</fullName>
    </submittedName>
</protein>
<dbReference type="Proteomes" id="UP000821845">
    <property type="component" value="Chromosome 2"/>
</dbReference>